<dbReference type="PANTHER" id="PTHR13420">
    <property type="entry name" value="UPF0235 PROTEIN C15ORF40"/>
    <property type="match status" value="1"/>
</dbReference>
<gene>
    <name evidence="3" type="ORF">EDD80_10818</name>
</gene>
<accession>A0A4R3KQ01</accession>
<comment type="caution">
    <text evidence="3">The sequence shown here is derived from an EMBL/GenBank/DDBJ whole genome shotgun (WGS) entry which is preliminary data.</text>
</comment>
<dbReference type="SMART" id="SM01152">
    <property type="entry name" value="DUF167"/>
    <property type="match status" value="1"/>
</dbReference>
<organism evidence="3 4">
    <name type="scientific">Anseongella ginsenosidimutans</name>
    <dbReference type="NCBI Taxonomy" id="496056"/>
    <lineage>
        <taxon>Bacteria</taxon>
        <taxon>Pseudomonadati</taxon>
        <taxon>Bacteroidota</taxon>
        <taxon>Sphingobacteriia</taxon>
        <taxon>Sphingobacteriales</taxon>
        <taxon>Sphingobacteriaceae</taxon>
        <taxon>Anseongella</taxon>
    </lineage>
</organism>
<keyword evidence="4" id="KW-1185">Reference proteome</keyword>
<reference evidence="3 4" key="1">
    <citation type="submission" date="2019-03" db="EMBL/GenBank/DDBJ databases">
        <title>Genomic Encyclopedia of Type Strains, Phase IV (KMG-IV): sequencing the most valuable type-strain genomes for metagenomic binning, comparative biology and taxonomic classification.</title>
        <authorList>
            <person name="Goeker M."/>
        </authorList>
    </citation>
    <scope>NUCLEOTIDE SEQUENCE [LARGE SCALE GENOMIC DNA]</scope>
    <source>
        <strain evidence="3 4">DSM 21100</strain>
    </source>
</reference>
<dbReference type="Proteomes" id="UP000295807">
    <property type="component" value="Unassembled WGS sequence"/>
</dbReference>
<dbReference type="Pfam" id="PF02594">
    <property type="entry name" value="DUF167"/>
    <property type="match status" value="1"/>
</dbReference>
<dbReference type="InterPro" id="IPR036591">
    <property type="entry name" value="YggU-like_sf"/>
</dbReference>
<dbReference type="HAMAP" id="MF_00634">
    <property type="entry name" value="UPF0235"/>
    <property type="match status" value="1"/>
</dbReference>
<dbReference type="GO" id="GO:0005737">
    <property type="term" value="C:cytoplasm"/>
    <property type="evidence" value="ECO:0007669"/>
    <property type="project" value="TreeGrafter"/>
</dbReference>
<dbReference type="InterPro" id="IPR003746">
    <property type="entry name" value="DUF167"/>
</dbReference>
<evidence type="ECO:0000313" key="4">
    <source>
        <dbReference type="Proteomes" id="UP000295807"/>
    </source>
</evidence>
<dbReference type="SUPFAM" id="SSF69786">
    <property type="entry name" value="YggU-like"/>
    <property type="match status" value="1"/>
</dbReference>
<evidence type="ECO:0000256" key="2">
    <source>
        <dbReference type="HAMAP-Rule" id="MF_00634"/>
    </source>
</evidence>
<dbReference type="OrthoDB" id="885245at2"/>
<dbReference type="PANTHER" id="PTHR13420:SF7">
    <property type="entry name" value="UPF0235 PROTEIN C15ORF40"/>
    <property type="match status" value="1"/>
</dbReference>
<protein>
    <recommendedName>
        <fullName evidence="2">UPF0235 protein EDD80_10818</fullName>
    </recommendedName>
</protein>
<dbReference type="EMBL" id="SMAD01000008">
    <property type="protein sequence ID" value="TCS86227.1"/>
    <property type="molecule type" value="Genomic_DNA"/>
</dbReference>
<dbReference type="NCBIfam" id="TIGR00251">
    <property type="entry name" value="DUF167 family protein"/>
    <property type="match status" value="1"/>
</dbReference>
<dbReference type="RefSeq" id="WP_132129634.1">
    <property type="nucleotide sequence ID" value="NZ_CP042432.1"/>
</dbReference>
<name>A0A4R3KQ01_9SPHI</name>
<comment type="similarity">
    <text evidence="1 2">Belongs to the UPF0235 family.</text>
</comment>
<evidence type="ECO:0000256" key="1">
    <source>
        <dbReference type="ARBA" id="ARBA00010364"/>
    </source>
</evidence>
<dbReference type="Gene3D" id="3.30.1200.10">
    <property type="entry name" value="YggU-like"/>
    <property type="match status" value="1"/>
</dbReference>
<proteinExistence type="inferred from homology"/>
<dbReference type="AlphaFoldDB" id="A0A4R3KQ01"/>
<evidence type="ECO:0000313" key="3">
    <source>
        <dbReference type="EMBL" id="TCS86227.1"/>
    </source>
</evidence>
<sequence>MIQPHAEGVILFLHIQPGASTTEVAGLYGDSLKIRVHAPPVDGKANKALLDFLTKLFDVPRSRVQLLKGETGRKKSVLIRGISLPAAKAVLPEK</sequence>